<dbReference type="Proteomes" id="UP000182121">
    <property type="component" value="Unassembled WGS sequence"/>
</dbReference>
<evidence type="ECO:0000313" key="2">
    <source>
        <dbReference type="Proteomes" id="UP000182121"/>
    </source>
</evidence>
<reference evidence="1 2" key="1">
    <citation type="submission" date="2016-10" db="EMBL/GenBank/DDBJ databases">
        <authorList>
            <person name="Varghese N."/>
            <person name="Submissions S."/>
        </authorList>
    </citation>
    <scope>NUCLEOTIDE SEQUENCE [LARGE SCALE GENOMIC DNA]</scope>
    <source>
        <strain evidence="1 2">NLAE-zl-C196</strain>
    </source>
</reference>
<gene>
    <name evidence="1" type="ORF">SAMN05216521_111310</name>
</gene>
<evidence type="ECO:0000313" key="1">
    <source>
        <dbReference type="EMBL" id="SEU21419.1"/>
    </source>
</evidence>
<accession>A0A1I0KB37</accession>
<name>A0A1I0KB37_9FIRM</name>
<dbReference type="EMBL" id="FOIO01000113">
    <property type="protein sequence ID" value="SEU21419.1"/>
    <property type="molecule type" value="Genomic_DNA"/>
</dbReference>
<organism evidence="1 2">
    <name type="scientific">Enterocloster clostridioformis</name>
    <dbReference type="NCBI Taxonomy" id="1531"/>
    <lineage>
        <taxon>Bacteria</taxon>
        <taxon>Bacillati</taxon>
        <taxon>Bacillota</taxon>
        <taxon>Clostridia</taxon>
        <taxon>Lachnospirales</taxon>
        <taxon>Lachnospiraceae</taxon>
        <taxon>Enterocloster</taxon>
    </lineage>
</organism>
<proteinExistence type="predicted"/>
<dbReference type="RefSeq" id="WP_074664536.1">
    <property type="nucleotide sequence ID" value="NZ_FOIO01000113.1"/>
</dbReference>
<sequence length="457" mass="52510">MFEGLKNAVKGVFRRMFPIRTLKELFGQDIAISQDMITAIEKWAAMYRGEAPWVDDQVDSLQIEQGICREFANVCLNEMESSISVEQMDRIYQSAIRELNENLQSGLALGSFCIKPLGGDKVEYITQERFIPLKFDVRGRLTRVAFVDVKKVADHDYFIRFEVHTWDETKVLNIQNLAYRSSDMNNIGRPVPLDMVEDWAGLPEDMTYMGVERPDFGYYRNPIKNEVDGSPCGVSVYQSTIKLIKKTDIQFGRLDWEFESGERVIHVDATALQAAPVFGPDRRTQYEMPKLNRRLYRGLNLSGGTSGEELYKEYSPELRDQSLINGLNAYLRRIEFNVCLSYGDLSDVNDVDKTATEAKIAKKRKYNMVKAIQSNLKDCLEDLAYALAFYNALTQSGYEFLCNFKDSILVDEETERQQDRQDLAAGIMRPEEYRAKWYGETLEEAAKNLPEPVLTEE</sequence>
<comment type="caution">
    <text evidence="1">The sequence shown here is derived from an EMBL/GenBank/DDBJ whole genome shotgun (WGS) entry which is preliminary data.</text>
</comment>
<protein>
    <submittedName>
        <fullName evidence="1">Phage portal protein, putative, A118 family</fullName>
    </submittedName>
</protein>
<dbReference type="AlphaFoldDB" id="A0A1I0KB37"/>